<dbReference type="AlphaFoldDB" id="A0A1H8H977"/>
<evidence type="ECO:0000313" key="3">
    <source>
        <dbReference type="Proteomes" id="UP000198761"/>
    </source>
</evidence>
<dbReference type="STRING" id="933059.SAMN04488103_105286"/>
<reference evidence="2 3" key="1">
    <citation type="submission" date="2016-10" db="EMBL/GenBank/DDBJ databases">
        <authorList>
            <person name="de Groot N.N."/>
        </authorList>
    </citation>
    <scope>NUCLEOTIDE SEQUENCE [LARGE SCALE GENOMIC DNA]</scope>
    <source>
        <strain evidence="2 3">DSM 3857</strain>
    </source>
</reference>
<dbReference type="OrthoDB" id="7876776at2"/>
<dbReference type="Proteomes" id="UP000198761">
    <property type="component" value="Unassembled WGS sequence"/>
</dbReference>
<keyword evidence="3" id="KW-1185">Reference proteome</keyword>
<sequence>MRNPAESQDEYEDEEGRIWPVVKLTPYDRRRIELRDLEAKRDAIQAKGELTAEDQTRLAVLAPLIDKAQKRFDREGQRALDDVSRKRRAIDEYRAGEGREVYNAKRRGVRDQPNADLSELTPDQKKQRELDQNADRKWMKRCRADNWPEARIQAELVVRIRSREAKRAAQVQVDEAEAEMRANPLYGLFG</sequence>
<accession>A0A1H8H977</accession>
<name>A0A1H8H977_9RHOB</name>
<proteinExistence type="predicted"/>
<dbReference type="RefSeq" id="WP_091301415.1">
    <property type="nucleotide sequence ID" value="NZ_FOCE01000005.1"/>
</dbReference>
<feature type="compositionally biased region" description="Basic and acidic residues" evidence="1">
    <location>
        <begin position="122"/>
        <end position="134"/>
    </location>
</feature>
<organism evidence="2 3">
    <name type="scientific">Gemmobacter aquatilis</name>
    <dbReference type="NCBI Taxonomy" id="933059"/>
    <lineage>
        <taxon>Bacteria</taxon>
        <taxon>Pseudomonadati</taxon>
        <taxon>Pseudomonadota</taxon>
        <taxon>Alphaproteobacteria</taxon>
        <taxon>Rhodobacterales</taxon>
        <taxon>Paracoccaceae</taxon>
        <taxon>Gemmobacter</taxon>
    </lineage>
</organism>
<feature type="region of interest" description="Disordered" evidence="1">
    <location>
        <begin position="103"/>
        <end position="134"/>
    </location>
</feature>
<protein>
    <submittedName>
        <fullName evidence="2">Uncharacterized protein</fullName>
    </submittedName>
</protein>
<evidence type="ECO:0000313" key="2">
    <source>
        <dbReference type="EMBL" id="SEN52823.1"/>
    </source>
</evidence>
<gene>
    <name evidence="2" type="ORF">SAMN04488103_105286</name>
</gene>
<dbReference type="EMBL" id="FOCE01000005">
    <property type="protein sequence ID" value="SEN52823.1"/>
    <property type="molecule type" value="Genomic_DNA"/>
</dbReference>
<evidence type="ECO:0000256" key="1">
    <source>
        <dbReference type="SAM" id="MobiDB-lite"/>
    </source>
</evidence>